<organism evidence="1">
    <name type="scientific">mine drainage metagenome</name>
    <dbReference type="NCBI Taxonomy" id="410659"/>
    <lineage>
        <taxon>unclassified sequences</taxon>
        <taxon>metagenomes</taxon>
        <taxon>ecological metagenomes</taxon>
    </lineage>
</organism>
<dbReference type="PANTHER" id="PTHR30605:SF0">
    <property type="entry name" value="ANHYDRO-N-ACETYLMURAMIC ACID KINASE"/>
    <property type="match status" value="1"/>
</dbReference>
<comment type="caution">
    <text evidence="1">The sequence shown here is derived from an EMBL/GenBank/DDBJ whole genome shotgun (WGS) entry which is preliminary data.</text>
</comment>
<sequence>MIALGMMSGTSLDGIDCALVDLQARGEALQMNLLDARTFAFDATTARLLDEVVRHGASELAAVARLHRALGLAHADAAESFLGGRSVDFAAMHGQTIFHDGAAALTLQIGDPFALRERIAASVCFDFRSADCALGGSGAPLVPYVDALLLADPFEKRVALNCGGIANVTLLPPGAHPEHENILAFDTGPGNMLLDAWVREASEGRAAFDENGEGATRGRPDARVLAAMLEDPYFAMAAPKSTGRERFGEPFVKRFRDDFRALALNDALATLLELTVESIARALELHRFADARVLCSGGGARNRAFLRALGRRLSRARVETSDAVGMPVDAKEAIAFAVLGYETLRERSANLPSVTGARKRSVLGAIAPHDLPALLAKIAKEEAG</sequence>
<protein>
    <submittedName>
        <fullName evidence="1">Anhydro-N-acetylmuramic acid kinase</fullName>
        <ecNumber evidence="1">2.7.1.-</ecNumber>
    </submittedName>
</protein>
<dbReference type="Pfam" id="PF03702">
    <property type="entry name" value="AnmK"/>
    <property type="match status" value="1"/>
</dbReference>
<dbReference type="GO" id="GO:0016301">
    <property type="term" value="F:kinase activity"/>
    <property type="evidence" value="ECO:0007669"/>
    <property type="project" value="UniProtKB-KW"/>
</dbReference>
<dbReference type="GO" id="GO:0009254">
    <property type="term" value="P:peptidoglycan turnover"/>
    <property type="evidence" value="ECO:0007669"/>
    <property type="project" value="InterPro"/>
</dbReference>
<accession>E6PIZ1</accession>
<dbReference type="EC" id="2.7.1.-" evidence="1"/>
<name>E6PIZ1_9ZZZZ</name>
<keyword evidence="1" id="KW-0418">Kinase</keyword>
<dbReference type="EMBL" id="CABL01000019">
    <property type="protein sequence ID" value="CBH76433.1"/>
    <property type="molecule type" value="Genomic_DNA"/>
</dbReference>
<dbReference type="GO" id="GO:0005524">
    <property type="term" value="F:ATP binding"/>
    <property type="evidence" value="ECO:0007669"/>
    <property type="project" value="InterPro"/>
</dbReference>
<dbReference type="PANTHER" id="PTHR30605">
    <property type="entry name" value="ANHYDRO-N-ACETYLMURAMIC ACID KINASE"/>
    <property type="match status" value="1"/>
</dbReference>
<dbReference type="SUPFAM" id="SSF53067">
    <property type="entry name" value="Actin-like ATPase domain"/>
    <property type="match status" value="1"/>
</dbReference>
<proteinExistence type="inferred from homology"/>
<dbReference type="HAMAP" id="MF_01270">
    <property type="entry name" value="AnhMurNAc_kinase"/>
    <property type="match status" value="1"/>
</dbReference>
<dbReference type="InterPro" id="IPR043129">
    <property type="entry name" value="ATPase_NBD"/>
</dbReference>
<evidence type="ECO:0000313" key="1">
    <source>
        <dbReference type="EMBL" id="CBH76433.1"/>
    </source>
</evidence>
<gene>
    <name evidence="1" type="primary">anmK</name>
    <name evidence="1" type="ORF">CARN1_0913</name>
</gene>
<keyword evidence="1" id="KW-0808">Transferase</keyword>
<dbReference type="GO" id="GO:0016773">
    <property type="term" value="F:phosphotransferase activity, alcohol group as acceptor"/>
    <property type="evidence" value="ECO:0007669"/>
    <property type="project" value="InterPro"/>
</dbReference>
<dbReference type="InterPro" id="IPR005338">
    <property type="entry name" value="Anhydro_N_Ac-Mur_kinase"/>
</dbReference>
<dbReference type="AlphaFoldDB" id="E6PIZ1"/>
<dbReference type="GO" id="GO:0006040">
    <property type="term" value="P:amino sugar metabolic process"/>
    <property type="evidence" value="ECO:0007669"/>
    <property type="project" value="InterPro"/>
</dbReference>
<dbReference type="Gene3D" id="3.30.420.40">
    <property type="match status" value="2"/>
</dbReference>
<reference evidence="1" key="1">
    <citation type="submission" date="2009-10" db="EMBL/GenBank/DDBJ databases">
        <title>Diversity of trophic interactions inside an arsenic-rich microbial ecosystem.</title>
        <authorList>
            <person name="Bertin P.N."/>
            <person name="Heinrich-Salmeron A."/>
            <person name="Pelletier E."/>
            <person name="Goulhen-Chollet F."/>
            <person name="Arsene-Ploetze F."/>
            <person name="Gallien S."/>
            <person name="Calteau A."/>
            <person name="Vallenet D."/>
            <person name="Casiot C."/>
            <person name="Chane-Woon-Ming B."/>
            <person name="Giloteaux L."/>
            <person name="Barakat M."/>
            <person name="Bonnefoy V."/>
            <person name="Bruneel O."/>
            <person name="Chandler M."/>
            <person name="Cleiss J."/>
            <person name="Duran R."/>
            <person name="Elbaz-Poulichet F."/>
            <person name="Fonknechten N."/>
            <person name="Lauga B."/>
            <person name="Mornico D."/>
            <person name="Ortet P."/>
            <person name="Schaeffer C."/>
            <person name="Siguier P."/>
            <person name="Alexander Thil Smith A."/>
            <person name="Van Dorsselaer A."/>
            <person name="Weissenbach J."/>
            <person name="Medigue C."/>
            <person name="Le Paslier D."/>
        </authorList>
    </citation>
    <scope>NUCLEOTIDE SEQUENCE</scope>
</reference>